<dbReference type="InterPro" id="IPR009506">
    <property type="entry name" value="YjiS-like"/>
</dbReference>
<name>A0A367V1V6_9PROT</name>
<sequence length="92" mass="10258">MAVSNHLKCHPVVGQLSNKSSSEMLAQCLSSPASRPHATRGICAIIPTILDALIVAYKRYQGRNALDRLSDDQLRDIGLERTRDGYETRGWY</sequence>
<comment type="caution">
    <text evidence="2">The sequence shown here is derived from an EMBL/GenBank/DDBJ whole genome shotgun (WGS) entry which is preliminary data.</text>
</comment>
<dbReference type="Proteomes" id="UP000253061">
    <property type="component" value="Unassembled WGS sequence"/>
</dbReference>
<dbReference type="EMBL" id="JPWB01000012">
    <property type="protein sequence ID" value="RCK19164.1"/>
    <property type="molecule type" value="Genomic_DNA"/>
</dbReference>
<dbReference type="AlphaFoldDB" id="A0A367V1V6"/>
<feature type="domain" description="YjiS-like" evidence="1">
    <location>
        <begin position="56"/>
        <end position="81"/>
    </location>
</feature>
<evidence type="ECO:0000313" key="3">
    <source>
        <dbReference type="Proteomes" id="UP000253061"/>
    </source>
</evidence>
<organism evidence="2 3">
    <name type="scientific">Thalassospira profundimaris</name>
    <dbReference type="NCBI Taxonomy" id="502049"/>
    <lineage>
        <taxon>Bacteria</taxon>
        <taxon>Pseudomonadati</taxon>
        <taxon>Pseudomonadota</taxon>
        <taxon>Alphaproteobacteria</taxon>
        <taxon>Rhodospirillales</taxon>
        <taxon>Thalassospiraceae</taxon>
        <taxon>Thalassospira</taxon>
    </lineage>
</organism>
<evidence type="ECO:0000259" key="1">
    <source>
        <dbReference type="Pfam" id="PF06568"/>
    </source>
</evidence>
<dbReference type="Pfam" id="PF06568">
    <property type="entry name" value="YjiS-like"/>
    <property type="match status" value="1"/>
</dbReference>
<dbReference type="RefSeq" id="WP_062957912.1">
    <property type="nucleotide sequence ID" value="NZ_JPWB01000012.1"/>
</dbReference>
<protein>
    <recommendedName>
        <fullName evidence="1">YjiS-like domain-containing protein</fullName>
    </recommendedName>
</protein>
<accession>A0A367V1V6</accession>
<proteinExistence type="predicted"/>
<gene>
    <name evidence="2" type="ORF">TH6_19720</name>
</gene>
<evidence type="ECO:0000313" key="2">
    <source>
        <dbReference type="EMBL" id="RCK19164.1"/>
    </source>
</evidence>
<reference evidence="2 3" key="1">
    <citation type="submission" date="2014-07" db="EMBL/GenBank/DDBJ databases">
        <title>Draft genome sequence of Thalassospira profundimaris R8-17.</title>
        <authorList>
            <person name="Lai Q."/>
            <person name="Shao Z."/>
        </authorList>
    </citation>
    <scope>NUCLEOTIDE SEQUENCE [LARGE SCALE GENOMIC DNA]</scope>
    <source>
        <strain evidence="2 3">R8-17</strain>
    </source>
</reference>